<evidence type="ECO:0000256" key="5">
    <source>
        <dbReference type="ARBA" id="ARBA00022946"/>
    </source>
</evidence>
<dbReference type="GO" id="GO:0008289">
    <property type="term" value="F:lipid binding"/>
    <property type="evidence" value="ECO:0007669"/>
    <property type="project" value="UniProtKB-UniRule"/>
</dbReference>
<evidence type="ECO:0000259" key="9">
    <source>
        <dbReference type="Pfam" id="PF08511"/>
    </source>
</evidence>
<name>A0AAV6VBH6_9ARAC</name>
<dbReference type="NCBIfam" id="TIGR02396">
    <property type="entry name" value="diverge_rpsU"/>
    <property type="match status" value="1"/>
</dbReference>
<dbReference type="FunFam" id="1.10.357.10:FF:000004">
    <property type="entry name" value="Ubiquinone biosynthesis protein COQ9, mitochondrial"/>
    <property type="match status" value="1"/>
</dbReference>
<dbReference type="InterPro" id="IPR012762">
    <property type="entry name" value="Ubiq_biosynth_COQ9"/>
</dbReference>
<dbReference type="PANTHER" id="PTHR21427">
    <property type="entry name" value="UBIQUINONE BIOSYNTHESIS PROTEIN COQ9, MITOCHONDRIAL"/>
    <property type="match status" value="1"/>
</dbReference>
<keyword evidence="5" id="KW-0809">Transit peptide</keyword>
<dbReference type="Pfam" id="PF08511">
    <property type="entry name" value="COQ9"/>
    <property type="match status" value="1"/>
</dbReference>
<evidence type="ECO:0000256" key="8">
    <source>
        <dbReference type="RuleBase" id="RU366063"/>
    </source>
</evidence>
<comment type="caution">
    <text evidence="11">The sequence shown here is derived from an EMBL/GenBank/DDBJ whole genome shotgun (WGS) entry which is preliminary data.</text>
</comment>
<dbReference type="PANTHER" id="PTHR21427:SF19">
    <property type="entry name" value="UBIQUINONE BIOSYNTHESIS PROTEIN COQ9, MITOCHONDRIAL"/>
    <property type="match status" value="1"/>
</dbReference>
<feature type="domain" description="Ubiquinone biosynthesis protein COQ9 HTH" evidence="10">
    <location>
        <begin position="78"/>
        <end position="105"/>
    </location>
</feature>
<proteinExistence type="inferred from homology"/>
<dbReference type="EMBL" id="JAFNEN010000113">
    <property type="protein sequence ID" value="KAG8193939.1"/>
    <property type="molecule type" value="Genomic_DNA"/>
</dbReference>
<evidence type="ECO:0000256" key="1">
    <source>
        <dbReference type="ARBA" id="ARBA00004173"/>
    </source>
</evidence>
<evidence type="ECO:0000313" key="12">
    <source>
        <dbReference type="Proteomes" id="UP000827092"/>
    </source>
</evidence>
<dbReference type="InterPro" id="IPR013718">
    <property type="entry name" value="COQ9_C"/>
</dbReference>
<evidence type="ECO:0000259" key="10">
    <source>
        <dbReference type="Pfam" id="PF21392"/>
    </source>
</evidence>
<dbReference type="GO" id="GO:0006744">
    <property type="term" value="P:ubiquinone biosynthetic process"/>
    <property type="evidence" value="ECO:0007669"/>
    <property type="project" value="UniProtKB-UniRule"/>
</dbReference>
<comment type="pathway">
    <text evidence="2 8">Cofactor biosynthesis; ubiquinone biosynthesis.</text>
</comment>
<keyword evidence="6 8" id="KW-0446">Lipid-binding</keyword>
<comment type="subcellular location">
    <subcellularLocation>
        <location evidence="1 8">Mitochondrion</location>
    </subcellularLocation>
</comment>
<evidence type="ECO:0000256" key="2">
    <source>
        <dbReference type="ARBA" id="ARBA00004749"/>
    </source>
</evidence>
<dbReference type="AlphaFoldDB" id="A0AAV6VBH6"/>
<organism evidence="11 12">
    <name type="scientific">Oedothorax gibbosus</name>
    <dbReference type="NCBI Taxonomy" id="931172"/>
    <lineage>
        <taxon>Eukaryota</taxon>
        <taxon>Metazoa</taxon>
        <taxon>Ecdysozoa</taxon>
        <taxon>Arthropoda</taxon>
        <taxon>Chelicerata</taxon>
        <taxon>Arachnida</taxon>
        <taxon>Araneae</taxon>
        <taxon>Araneomorphae</taxon>
        <taxon>Entelegynae</taxon>
        <taxon>Araneoidea</taxon>
        <taxon>Linyphiidae</taxon>
        <taxon>Erigoninae</taxon>
        <taxon>Oedothorax</taxon>
    </lineage>
</organism>
<dbReference type="GO" id="GO:0005743">
    <property type="term" value="C:mitochondrial inner membrane"/>
    <property type="evidence" value="ECO:0007669"/>
    <property type="project" value="TreeGrafter"/>
</dbReference>
<protein>
    <recommendedName>
        <fullName evidence="8">Ubiquinone biosynthesis protein</fullName>
    </recommendedName>
</protein>
<dbReference type="Proteomes" id="UP000827092">
    <property type="component" value="Unassembled WGS sequence"/>
</dbReference>
<evidence type="ECO:0000313" key="11">
    <source>
        <dbReference type="EMBL" id="KAG8193939.1"/>
    </source>
</evidence>
<comment type="similarity">
    <text evidence="3 8">Belongs to the COQ9 family.</text>
</comment>
<reference evidence="11 12" key="1">
    <citation type="journal article" date="2022" name="Nat. Ecol. Evol.">
        <title>A masculinizing supergene underlies an exaggerated male reproductive morph in a spider.</title>
        <authorList>
            <person name="Hendrickx F."/>
            <person name="De Corte Z."/>
            <person name="Sonet G."/>
            <person name="Van Belleghem S.M."/>
            <person name="Kostlbacher S."/>
            <person name="Vangestel C."/>
        </authorList>
    </citation>
    <scope>NUCLEOTIDE SEQUENCE [LARGE SCALE GENOMIC DNA]</scope>
    <source>
        <strain evidence="11">W744_W776</strain>
    </source>
</reference>
<sequence>MARCGLFTSKLSAILYFKNIRNSYCSTKYFSAGKIIKNQTALRTFSSVSKINQNLAETKPQFDPGSDSEHEESNDIGDLKLQILEAGLNFVPEHGWTKKSIALGANSLGLSTASHSLVEDGGADLVHYFNFLCKEKLELHLRQRQSSNETKPNAQNYVEDALVYRLQMVVPYAASWPEALALMVLPNQIPTDLKNLLELVDTIWCHSGDQSLNLSWYSKRLSLALAYRACELTLTQDKSEDFAETFCFLQRRVEDVMETNKIIHRVAETTKDLPKLSSGALITVRNLLGVNKWLR</sequence>
<keyword evidence="4 8" id="KW-0831">Ubiquinone biosynthesis</keyword>
<evidence type="ECO:0000256" key="3">
    <source>
        <dbReference type="ARBA" id="ARBA00010766"/>
    </source>
</evidence>
<evidence type="ECO:0000256" key="4">
    <source>
        <dbReference type="ARBA" id="ARBA00022688"/>
    </source>
</evidence>
<dbReference type="InterPro" id="IPR048674">
    <property type="entry name" value="COQ9_HTH"/>
</dbReference>
<keyword evidence="12" id="KW-1185">Reference proteome</keyword>
<evidence type="ECO:0000256" key="6">
    <source>
        <dbReference type="ARBA" id="ARBA00023121"/>
    </source>
</evidence>
<dbReference type="Pfam" id="PF21392">
    <property type="entry name" value="COQ9_N"/>
    <property type="match status" value="1"/>
</dbReference>
<feature type="domain" description="COQ9 C-terminal" evidence="9">
    <location>
        <begin position="190"/>
        <end position="259"/>
    </location>
</feature>
<comment type="function">
    <text evidence="8">Membrane-associated protein that warps the membrane surface to access and bind aromatic isoprenes with high specificity, including ubiquinone (CoQ) isoprene intermediates and presents them directly to Coq7, therefore facilitating the Coq7-mediated hydroxylase step. Participates in the biosynthesis of coenzyme Q, also named ubiquinone, an essential lipid-soluble electron transporter for aerobic cellular respiration.</text>
</comment>
<accession>A0AAV6VBH6</accession>
<gene>
    <name evidence="11" type="ORF">JTE90_011490</name>
</gene>
<keyword evidence="7 8" id="KW-0496">Mitochondrion</keyword>
<evidence type="ECO:0000256" key="7">
    <source>
        <dbReference type="ARBA" id="ARBA00023128"/>
    </source>
</evidence>
<dbReference type="Gene3D" id="1.10.357.10">
    <property type="entry name" value="Tetracycline Repressor, domain 2"/>
    <property type="match status" value="1"/>
</dbReference>